<dbReference type="EMBL" id="KE525231">
    <property type="protein sequence ID" value="KFB42929.1"/>
    <property type="molecule type" value="Genomic_DNA"/>
</dbReference>
<name>A0A084VY85_ANOSI</name>
<evidence type="ECO:0000313" key="4">
    <source>
        <dbReference type="Proteomes" id="UP000030765"/>
    </source>
</evidence>
<dbReference type="EMBL" id="ATLV01018328">
    <property type="status" value="NOT_ANNOTATED_CDS"/>
    <property type="molecule type" value="Genomic_DNA"/>
</dbReference>
<dbReference type="AlphaFoldDB" id="A0A084VY85"/>
<reference evidence="3" key="2">
    <citation type="submission" date="2020-05" db="UniProtKB">
        <authorList>
            <consortium name="EnsemblMetazoa"/>
        </authorList>
    </citation>
    <scope>IDENTIFICATION</scope>
</reference>
<reference evidence="2 4" key="1">
    <citation type="journal article" date="2014" name="BMC Genomics">
        <title>Genome sequence of Anopheles sinensis provides insight into genetics basis of mosquito competence for malaria parasites.</title>
        <authorList>
            <person name="Zhou D."/>
            <person name="Zhang D."/>
            <person name="Ding G."/>
            <person name="Shi L."/>
            <person name="Hou Q."/>
            <person name="Ye Y."/>
            <person name="Xu Y."/>
            <person name="Zhou H."/>
            <person name="Xiong C."/>
            <person name="Li S."/>
            <person name="Yu J."/>
            <person name="Hong S."/>
            <person name="Yu X."/>
            <person name="Zou P."/>
            <person name="Chen C."/>
            <person name="Chang X."/>
            <person name="Wang W."/>
            <person name="Lv Y."/>
            <person name="Sun Y."/>
            <person name="Ma L."/>
            <person name="Shen B."/>
            <person name="Zhu C."/>
        </authorList>
    </citation>
    <scope>NUCLEOTIDE SEQUENCE [LARGE SCALE GENOMIC DNA]</scope>
</reference>
<keyword evidence="4" id="KW-1185">Reference proteome</keyword>
<sequence>MNYIYVVRALEWAYNAYKRHDCTELEHIISTLVTLSPPHLPRHLGPPPRQAVAFSRGSLWRELSVCARIARFRHQHLRIWTGFRHGVGIGARDIHPASRGPASRPGRPGLLGRPTSNHSRLLGVNWKSSKLPSLLCSAAVVRYPVCRAKPVPGFGDPGRPRQVWGLARGLRWKVDHVEQNGTTGAVAAEGDSTSFGIQGACHIRVSEREGKR</sequence>
<dbReference type="VEuPathDB" id="VectorBase:ASIC010797"/>
<proteinExistence type="predicted"/>
<protein>
    <submittedName>
        <fullName evidence="2 3">Uncharacterized protein</fullName>
    </submittedName>
</protein>
<evidence type="ECO:0000313" key="2">
    <source>
        <dbReference type="EMBL" id="KFB42929.1"/>
    </source>
</evidence>
<dbReference type="Proteomes" id="UP000030765">
    <property type="component" value="Unassembled WGS sequence"/>
</dbReference>
<feature type="region of interest" description="Disordered" evidence="1">
    <location>
        <begin position="94"/>
        <end position="114"/>
    </location>
</feature>
<evidence type="ECO:0000313" key="3">
    <source>
        <dbReference type="EnsemblMetazoa" id="ASIC010797-PA"/>
    </source>
</evidence>
<evidence type="ECO:0000256" key="1">
    <source>
        <dbReference type="SAM" id="MobiDB-lite"/>
    </source>
</evidence>
<dbReference type="EnsemblMetazoa" id="ASIC010797-RA">
    <property type="protein sequence ID" value="ASIC010797-PA"/>
    <property type="gene ID" value="ASIC010797"/>
</dbReference>
<organism evidence="2">
    <name type="scientific">Anopheles sinensis</name>
    <name type="common">Mosquito</name>
    <dbReference type="NCBI Taxonomy" id="74873"/>
    <lineage>
        <taxon>Eukaryota</taxon>
        <taxon>Metazoa</taxon>
        <taxon>Ecdysozoa</taxon>
        <taxon>Arthropoda</taxon>
        <taxon>Hexapoda</taxon>
        <taxon>Insecta</taxon>
        <taxon>Pterygota</taxon>
        <taxon>Neoptera</taxon>
        <taxon>Endopterygota</taxon>
        <taxon>Diptera</taxon>
        <taxon>Nematocera</taxon>
        <taxon>Culicoidea</taxon>
        <taxon>Culicidae</taxon>
        <taxon>Anophelinae</taxon>
        <taxon>Anopheles</taxon>
    </lineage>
</organism>
<gene>
    <name evidence="2" type="ORF">ZHAS_00010797</name>
</gene>
<accession>A0A084VY85</accession>